<proteinExistence type="predicted"/>
<name>A0ACB7IT12_PLECO</name>
<reference evidence="1 2" key="1">
    <citation type="journal article" date="2021" name="Appl. Environ. Microbiol.">
        <title>Genetic linkage and physical mapping for an oyster mushroom Pleurotus cornucopiae and QTL analysis for the trait cap color.</title>
        <authorList>
            <person name="Zhang Y."/>
            <person name="Gao W."/>
            <person name="Sonnenberg A."/>
            <person name="Chen Q."/>
            <person name="Zhang J."/>
            <person name="Huang C."/>
        </authorList>
    </citation>
    <scope>NUCLEOTIDE SEQUENCE [LARGE SCALE GENOMIC DNA]</scope>
    <source>
        <strain evidence="1">CCMSSC00406</strain>
    </source>
</reference>
<gene>
    <name evidence="1" type="ORF">CCMSSC00406_0009979</name>
</gene>
<organism evidence="1 2">
    <name type="scientific">Pleurotus cornucopiae</name>
    <name type="common">Cornucopia mushroom</name>
    <dbReference type="NCBI Taxonomy" id="5321"/>
    <lineage>
        <taxon>Eukaryota</taxon>
        <taxon>Fungi</taxon>
        <taxon>Dikarya</taxon>
        <taxon>Basidiomycota</taxon>
        <taxon>Agaricomycotina</taxon>
        <taxon>Agaricomycetes</taxon>
        <taxon>Agaricomycetidae</taxon>
        <taxon>Agaricales</taxon>
        <taxon>Pleurotineae</taxon>
        <taxon>Pleurotaceae</taxon>
        <taxon>Pleurotus</taxon>
    </lineage>
</organism>
<evidence type="ECO:0000313" key="2">
    <source>
        <dbReference type="Proteomes" id="UP000824881"/>
    </source>
</evidence>
<sequence length="291" mass="32977">MQVQSTTARVLDIREIQFLFFDFLSLKDLRVYALASKASYDAVKDFFRRYYGIDTILGRFFPKDSIPRFREAQRITGTLIGGSVALQFFARLNFYHSDLDLYVHGLFADKLVAALTNMDCVALKQEEKDDNEIRKLLRLQQQYATPCILQILDFVTPVGRKVQVVITGTRPVHAILQYHSTTVMNFISGDYAYALYGQETLQDGLALYSRSASLRTIQLAKAKYEHRGWRTVGSEAEAQALQVFVPSSRAVGDEDTWIMRLGHANPGDATVRDATWDLVYNLAGDGHIFPL</sequence>
<evidence type="ECO:0000313" key="1">
    <source>
        <dbReference type="EMBL" id="KAG9221339.1"/>
    </source>
</evidence>
<dbReference type="Proteomes" id="UP000824881">
    <property type="component" value="Unassembled WGS sequence"/>
</dbReference>
<accession>A0ACB7IT12</accession>
<keyword evidence="2" id="KW-1185">Reference proteome</keyword>
<dbReference type="EMBL" id="WQMT02000007">
    <property type="protein sequence ID" value="KAG9221339.1"/>
    <property type="molecule type" value="Genomic_DNA"/>
</dbReference>
<comment type="caution">
    <text evidence="1">The sequence shown here is derived from an EMBL/GenBank/DDBJ whole genome shotgun (WGS) entry which is preliminary data.</text>
</comment>
<protein>
    <submittedName>
        <fullName evidence="1">Uncharacterized protein</fullName>
    </submittedName>
</protein>